<keyword evidence="3 9" id="KW-0812">Transmembrane</keyword>
<keyword evidence="1" id="KW-0597">Phosphoprotein</keyword>
<reference evidence="10" key="1">
    <citation type="journal article" date="2019" name="Emerg. Infect. Dis.">
        <title>Novel Virus Related to Kaposi's Sarcoma-Associated Herpesvirus from Colobus Monkey.</title>
        <authorList>
            <person name="Dhingra A."/>
            <person name="Ganzenmueller T."/>
            <person name="Hage E."/>
            <person name="Suarez N.M."/>
            <person name="Matz-Rensing K."/>
            <person name="Widmer D."/>
            <person name="Pohlmann S."/>
            <person name="Davison A.J."/>
            <person name="Schulz T.F."/>
            <person name="Kaul A."/>
        </authorList>
    </citation>
    <scope>NUCLEOTIDE SEQUENCE</scope>
    <source>
        <strain evidence="10">Hannover</strain>
    </source>
</reference>
<dbReference type="InterPro" id="IPR007626">
    <property type="entry name" value="Herpesvirus_viron_egress-type"/>
</dbReference>
<keyword evidence="4" id="KW-1043">Host membrane</keyword>
<evidence type="ECO:0000256" key="2">
    <source>
        <dbReference type="ARBA" id="ARBA00022562"/>
    </source>
</evidence>
<keyword evidence="2" id="KW-1048">Host nucleus</keyword>
<dbReference type="RefSeq" id="YP_010801698.1">
    <property type="nucleotide sequence ID" value="NC_076967.1"/>
</dbReference>
<organism evidence="10 11">
    <name type="scientific">Colobine gammaherpesvirus 1</name>
    <dbReference type="NCBI Taxonomy" id="2597325"/>
    <lineage>
        <taxon>Viruses</taxon>
        <taxon>Duplodnaviria</taxon>
        <taxon>Heunggongvirae</taxon>
        <taxon>Peploviricota</taxon>
        <taxon>Herviviricetes</taxon>
        <taxon>Herpesvirales</taxon>
        <taxon>Orthoherpesviridae</taxon>
        <taxon>Gammaherpesvirinae</taxon>
        <taxon>Rhadinovirus</taxon>
        <taxon>Rhadinovirus colobinegamma1</taxon>
    </lineage>
</organism>
<keyword evidence="5" id="KW-0426">Late protein</keyword>
<dbReference type="EMBL" id="MH932584">
    <property type="protein sequence ID" value="QDQ69278.1"/>
    <property type="molecule type" value="Genomic_DNA"/>
</dbReference>
<name>A0A5B8G927_9GAMA</name>
<proteinExistence type="inferred from homology"/>
<protein>
    <submittedName>
        <fullName evidence="10">Nuclear egress membrane protein</fullName>
    </submittedName>
</protein>
<dbReference type="Pfam" id="PF04541">
    <property type="entry name" value="Herpes_U34"/>
    <property type="match status" value="1"/>
</dbReference>
<evidence type="ECO:0000256" key="7">
    <source>
        <dbReference type="ARBA" id="ARBA00023136"/>
    </source>
</evidence>
<dbReference type="GO" id="GO:0044201">
    <property type="term" value="C:host cell nuclear inner membrane"/>
    <property type="evidence" value="ECO:0007669"/>
    <property type="project" value="UniProtKB-SubCell"/>
</dbReference>
<evidence type="ECO:0000256" key="8">
    <source>
        <dbReference type="ARBA" id="ARBA00043948"/>
    </source>
</evidence>
<keyword evidence="7 9" id="KW-0472">Membrane</keyword>
<evidence type="ECO:0000256" key="4">
    <source>
        <dbReference type="ARBA" id="ARBA00022870"/>
    </source>
</evidence>
<evidence type="ECO:0000256" key="1">
    <source>
        <dbReference type="ARBA" id="ARBA00022553"/>
    </source>
</evidence>
<evidence type="ECO:0000256" key="5">
    <source>
        <dbReference type="ARBA" id="ARBA00022921"/>
    </source>
</evidence>
<feature type="transmembrane region" description="Helical" evidence="9">
    <location>
        <begin position="245"/>
        <end position="263"/>
    </location>
</feature>
<dbReference type="KEGG" id="vg:80540410"/>
<dbReference type="HAMAP" id="MF_04024">
    <property type="entry name" value="HSV_NEC2"/>
    <property type="match status" value="1"/>
</dbReference>
<keyword evidence="11" id="KW-1185">Reference proteome</keyword>
<evidence type="ECO:0000256" key="6">
    <source>
        <dbReference type="ARBA" id="ARBA00022989"/>
    </source>
</evidence>
<evidence type="ECO:0000256" key="3">
    <source>
        <dbReference type="ARBA" id="ARBA00022692"/>
    </source>
</evidence>
<dbReference type="GeneID" id="80540410"/>
<keyword evidence="6 9" id="KW-1133">Transmembrane helix</keyword>
<evidence type="ECO:0000313" key="11">
    <source>
        <dbReference type="Proteomes" id="UP001147731"/>
    </source>
</evidence>
<gene>
    <name evidence="10" type="primary">ORF67</name>
</gene>
<accession>A0A5B8G927</accession>
<evidence type="ECO:0000313" key="10">
    <source>
        <dbReference type="EMBL" id="QDQ69278.1"/>
    </source>
</evidence>
<sequence length="266" mass="30068">MNTGRRVVDELCRVVSSYLGQPGQPVELERCYDGAPVYAKGASAAVCTVKLEHGCIYHLEFVYKFWLHMLRKLRCTRTPCFVISNNGLSTTLRCFVCRPQDATAQFGRILRVDSDVYLAKNSSVVLGEDDFTKFKAGLVFSHSLNVYNSMVICRTYFTDYRQVLQFLVVTPKSHKRLRSLLDMVCCLASPAEERDPKPLPEAEDDYARTVRAPAVQIQSRTRGVAWLLPRASGVTILIAGVLRRLWPWLSVGLILLLLGCMWTRTI</sequence>
<dbReference type="Proteomes" id="UP001147731">
    <property type="component" value="Segment"/>
</dbReference>
<evidence type="ECO:0000256" key="9">
    <source>
        <dbReference type="SAM" id="Phobius"/>
    </source>
</evidence>
<comment type="subcellular location">
    <subcellularLocation>
        <location evidence="8">Host nucleus inner membrane</location>
        <topology evidence="8">Single-pass membrane protein</topology>
    </subcellularLocation>
</comment>